<dbReference type="FunFam" id="1.10.287.950:FF:000001">
    <property type="entry name" value="Methyl-accepting chemotaxis sensory transducer"/>
    <property type="match status" value="1"/>
</dbReference>
<dbReference type="Gene3D" id="1.10.287.950">
    <property type="entry name" value="Methyl-accepting chemotaxis protein"/>
    <property type="match status" value="1"/>
</dbReference>
<feature type="domain" description="HAMP" evidence="8">
    <location>
        <begin position="307"/>
        <end position="360"/>
    </location>
</feature>
<gene>
    <name evidence="9" type="ORF">NF348_08075</name>
</gene>
<dbReference type="InterPro" id="IPR004090">
    <property type="entry name" value="Chemotax_Me-accpt_rcpt"/>
</dbReference>
<dbReference type="PROSITE" id="PS50111">
    <property type="entry name" value="CHEMOTAXIS_TRANSDUC_2"/>
    <property type="match status" value="1"/>
</dbReference>
<dbReference type="PRINTS" id="PR00260">
    <property type="entry name" value="CHEMTRNSDUCR"/>
</dbReference>
<protein>
    <submittedName>
        <fullName evidence="9">Methyl-accepting chemotaxis protein</fullName>
    </submittedName>
</protein>
<keyword evidence="4" id="KW-0807">Transducer</keyword>
<dbReference type="SMART" id="SM00283">
    <property type="entry name" value="MA"/>
    <property type="match status" value="1"/>
</dbReference>
<comment type="similarity">
    <text evidence="3">Belongs to the methyl-accepting chemotaxis (MCP) protein family.</text>
</comment>
<dbReference type="GO" id="GO:0007165">
    <property type="term" value="P:signal transduction"/>
    <property type="evidence" value="ECO:0007669"/>
    <property type="project" value="UniProtKB-KW"/>
</dbReference>
<feature type="domain" description="Methyl-accepting transducer" evidence="7">
    <location>
        <begin position="480"/>
        <end position="709"/>
    </location>
</feature>
<sequence>MAQSAQTSDLLLTSAGAWALERGLTNTALSAEAPVSAAVSEQIAGRREAGDAALTAALARVATQAEFQGREQLVSALTTAAQKVVSLRVEADAALAKPLTARPPELLATWVPTMTGLIIASQNLREGAKFVADSTATRIAMLETMRGEVWTMSEFSGRERALIGGIIASGAPISAQMLNTLSINRGRVEQAWFNIEAYLGREGAAPELQAAAAIVRQEFFGTFEALRLPIYAAGTTGGAYPVTASEWVAQSTAAIDTLLELATTSVTVAGAVTTDAIGSAQISLGVGAAMLSLGLALAAIGLWVAIARTTGPLRRITASMTALSDGRLETTVPFVSRQDEIGEMAAAVQVFKENGIRIAALGAEETERVRTAQMRAEMMMEFQREFDGVIAATAGGDFTRRIEATYPDPDIARIAANFNGVLETTNAALGEAGGVLSALARTDLTQRMKGNYRGVFAALRDDTNLVGDKLTDLVTQLRITSRALKTATGEILAGANDLSERTTRQAATIEETSAAMEQLATTVTETARKAEVGAERTRSAAGIAEEGRDVMDAATIAMQRITQSSSKISNIIGMIDDIAFQTNLLALNASVEAARAGEAGKGFAVVAVEVRRLAQSAAQASSEVKQLIEQSGQEVDGGTRLVASAADKLGAILTAVRENSALIAEIATASTGQSTAIAEVTTAVRQMDEMTQHNAALVEETNAAIEQTEAQAVELDQIISVFRLNTDAPAGTGQPRRSLRTEGNAAIAPDWSEF</sequence>
<feature type="region of interest" description="Disordered" evidence="5">
    <location>
        <begin position="727"/>
        <end position="754"/>
    </location>
</feature>
<keyword evidence="10" id="KW-1185">Reference proteome</keyword>
<evidence type="ECO:0000259" key="8">
    <source>
        <dbReference type="PROSITE" id="PS50885"/>
    </source>
</evidence>
<evidence type="ECO:0000256" key="1">
    <source>
        <dbReference type="ARBA" id="ARBA00004370"/>
    </source>
</evidence>
<dbReference type="GO" id="GO:0005886">
    <property type="term" value="C:plasma membrane"/>
    <property type="evidence" value="ECO:0007669"/>
    <property type="project" value="TreeGrafter"/>
</dbReference>
<comment type="subcellular location">
    <subcellularLocation>
        <location evidence="1">Membrane</location>
    </subcellularLocation>
</comment>
<dbReference type="PROSITE" id="PS50885">
    <property type="entry name" value="HAMP"/>
    <property type="match status" value="2"/>
</dbReference>
<keyword evidence="6" id="KW-0812">Transmembrane</keyword>
<dbReference type="PANTHER" id="PTHR43531:SF14">
    <property type="entry name" value="METHYL-ACCEPTING CHEMOTAXIS PROTEIN I-RELATED"/>
    <property type="match status" value="1"/>
</dbReference>
<proteinExistence type="inferred from homology"/>
<feature type="transmembrane region" description="Helical" evidence="6">
    <location>
        <begin position="282"/>
        <end position="306"/>
    </location>
</feature>
<dbReference type="CDD" id="cd06225">
    <property type="entry name" value="HAMP"/>
    <property type="match status" value="1"/>
</dbReference>
<dbReference type="InterPro" id="IPR051310">
    <property type="entry name" value="MCP_chemotaxis"/>
</dbReference>
<reference evidence="9" key="1">
    <citation type="submission" date="2022-06" db="EMBL/GenBank/DDBJ databases">
        <title>Devosia sp. XJ19-45 genome assembly.</title>
        <authorList>
            <person name="Li B."/>
            <person name="Cai M."/>
            <person name="Nie G."/>
            <person name="Li W."/>
        </authorList>
    </citation>
    <scope>NUCLEOTIDE SEQUENCE</scope>
    <source>
        <strain evidence="9">XJ19-45</strain>
    </source>
</reference>
<dbReference type="Proteomes" id="UP001060275">
    <property type="component" value="Unassembled WGS sequence"/>
</dbReference>
<dbReference type="InterPro" id="IPR003660">
    <property type="entry name" value="HAMP_dom"/>
</dbReference>
<dbReference type="Pfam" id="PF00015">
    <property type="entry name" value="MCPsignal"/>
    <property type="match status" value="1"/>
</dbReference>
<organism evidence="9 10">
    <name type="scientific">Devosia ureilytica</name>
    <dbReference type="NCBI Taxonomy" id="2952754"/>
    <lineage>
        <taxon>Bacteria</taxon>
        <taxon>Pseudomonadati</taxon>
        <taxon>Pseudomonadota</taxon>
        <taxon>Alphaproteobacteria</taxon>
        <taxon>Hyphomicrobiales</taxon>
        <taxon>Devosiaceae</taxon>
        <taxon>Devosia</taxon>
    </lineage>
</organism>
<evidence type="ECO:0000256" key="2">
    <source>
        <dbReference type="ARBA" id="ARBA00022481"/>
    </source>
</evidence>
<dbReference type="SUPFAM" id="SSF158472">
    <property type="entry name" value="HAMP domain-like"/>
    <property type="match status" value="1"/>
</dbReference>
<dbReference type="Pfam" id="PF00672">
    <property type="entry name" value="HAMP"/>
    <property type="match status" value="1"/>
</dbReference>
<dbReference type="Gene3D" id="1.10.8.500">
    <property type="entry name" value="HAMP domain in histidine kinase"/>
    <property type="match status" value="1"/>
</dbReference>
<feature type="domain" description="HAMP" evidence="8">
    <location>
        <begin position="384"/>
        <end position="430"/>
    </location>
</feature>
<dbReference type="PANTHER" id="PTHR43531">
    <property type="entry name" value="PROTEIN ICFG"/>
    <property type="match status" value="1"/>
</dbReference>
<evidence type="ECO:0000313" key="9">
    <source>
        <dbReference type="EMBL" id="MCP8887057.1"/>
    </source>
</evidence>
<name>A0A9Q4ANZ0_9HYPH</name>
<dbReference type="GO" id="GO:0006935">
    <property type="term" value="P:chemotaxis"/>
    <property type="evidence" value="ECO:0007669"/>
    <property type="project" value="InterPro"/>
</dbReference>
<dbReference type="RefSeq" id="WP_254674142.1">
    <property type="nucleotide sequence ID" value="NZ_JAMWDU010000003.1"/>
</dbReference>
<dbReference type="SUPFAM" id="SSF58104">
    <property type="entry name" value="Methyl-accepting chemotaxis protein (MCP) signaling domain"/>
    <property type="match status" value="1"/>
</dbReference>
<dbReference type="InterPro" id="IPR004089">
    <property type="entry name" value="MCPsignal_dom"/>
</dbReference>
<evidence type="ECO:0000256" key="4">
    <source>
        <dbReference type="PROSITE-ProRule" id="PRU00284"/>
    </source>
</evidence>
<evidence type="ECO:0000259" key="7">
    <source>
        <dbReference type="PROSITE" id="PS50111"/>
    </source>
</evidence>
<evidence type="ECO:0000256" key="6">
    <source>
        <dbReference type="SAM" id="Phobius"/>
    </source>
</evidence>
<dbReference type="EMBL" id="JAMWDU010000003">
    <property type="protein sequence ID" value="MCP8887057.1"/>
    <property type="molecule type" value="Genomic_DNA"/>
</dbReference>
<dbReference type="SMART" id="SM00304">
    <property type="entry name" value="HAMP"/>
    <property type="match status" value="2"/>
</dbReference>
<dbReference type="CDD" id="cd11386">
    <property type="entry name" value="MCP_signal"/>
    <property type="match status" value="1"/>
</dbReference>
<keyword evidence="6" id="KW-0472">Membrane</keyword>
<accession>A0A9Q4ANZ0</accession>
<evidence type="ECO:0000256" key="3">
    <source>
        <dbReference type="ARBA" id="ARBA00029447"/>
    </source>
</evidence>
<evidence type="ECO:0000256" key="5">
    <source>
        <dbReference type="SAM" id="MobiDB-lite"/>
    </source>
</evidence>
<comment type="caution">
    <text evidence="9">The sequence shown here is derived from an EMBL/GenBank/DDBJ whole genome shotgun (WGS) entry which is preliminary data.</text>
</comment>
<keyword evidence="2" id="KW-0488">Methylation</keyword>
<dbReference type="AlphaFoldDB" id="A0A9Q4ANZ0"/>
<dbReference type="GO" id="GO:0004888">
    <property type="term" value="F:transmembrane signaling receptor activity"/>
    <property type="evidence" value="ECO:0007669"/>
    <property type="project" value="InterPro"/>
</dbReference>
<keyword evidence="6" id="KW-1133">Transmembrane helix</keyword>
<evidence type="ECO:0000313" key="10">
    <source>
        <dbReference type="Proteomes" id="UP001060275"/>
    </source>
</evidence>